<dbReference type="AlphaFoldDB" id="A0A699UBU0"/>
<comment type="caution">
    <text evidence="2">The sequence shown here is derived from an EMBL/GenBank/DDBJ whole genome shotgun (WGS) entry which is preliminary data.</text>
</comment>
<accession>A0A699UBU0</accession>
<evidence type="ECO:0000313" key="2">
    <source>
        <dbReference type="EMBL" id="GFD17204.1"/>
    </source>
</evidence>
<organism evidence="2">
    <name type="scientific">Tanacetum cinerariifolium</name>
    <name type="common">Dalmatian daisy</name>
    <name type="synonym">Chrysanthemum cinerariifolium</name>
    <dbReference type="NCBI Taxonomy" id="118510"/>
    <lineage>
        <taxon>Eukaryota</taxon>
        <taxon>Viridiplantae</taxon>
        <taxon>Streptophyta</taxon>
        <taxon>Embryophyta</taxon>
        <taxon>Tracheophyta</taxon>
        <taxon>Spermatophyta</taxon>
        <taxon>Magnoliopsida</taxon>
        <taxon>eudicotyledons</taxon>
        <taxon>Gunneridae</taxon>
        <taxon>Pentapetalae</taxon>
        <taxon>asterids</taxon>
        <taxon>campanulids</taxon>
        <taxon>Asterales</taxon>
        <taxon>Asteraceae</taxon>
        <taxon>Asteroideae</taxon>
        <taxon>Anthemideae</taxon>
        <taxon>Anthemidinae</taxon>
        <taxon>Tanacetum</taxon>
    </lineage>
</organism>
<feature type="region of interest" description="Disordered" evidence="1">
    <location>
        <begin position="89"/>
        <end position="115"/>
    </location>
</feature>
<dbReference type="EMBL" id="BKCJ011298584">
    <property type="protein sequence ID" value="GFD17204.1"/>
    <property type="molecule type" value="Genomic_DNA"/>
</dbReference>
<name>A0A699UBU0_TANCI</name>
<protein>
    <submittedName>
        <fullName evidence="2">Uncharacterized protein</fullName>
    </submittedName>
</protein>
<reference evidence="2" key="1">
    <citation type="journal article" date="2019" name="Sci. Rep.">
        <title>Draft genome of Tanacetum cinerariifolium, the natural source of mosquito coil.</title>
        <authorList>
            <person name="Yamashiro T."/>
            <person name="Shiraishi A."/>
            <person name="Satake H."/>
            <person name="Nakayama K."/>
        </authorList>
    </citation>
    <scope>NUCLEOTIDE SEQUENCE</scope>
</reference>
<sequence length="115" mass="12776">MYYPRFIEVIFNFFMIKDLSIPRRNKFGAILPVELTNEAIRNSVDYKEYYATALGEEPPKIKASLRKTQSSSDTTTAPPVAKGIRFQTLAKGKQPAKSSTSKGLTVLSEVALTEG</sequence>
<gene>
    <name evidence="2" type="ORF">Tci_889173</name>
</gene>
<evidence type="ECO:0000256" key="1">
    <source>
        <dbReference type="SAM" id="MobiDB-lite"/>
    </source>
</evidence>
<proteinExistence type="predicted"/>